<dbReference type="EMBL" id="FMHW01000001">
    <property type="protein sequence ID" value="SCL16504.1"/>
    <property type="molecule type" value="Genomic_DNA"/>
</dbReference>
<organism evidence="3 5">
    <name type="scientific">Micromonospora pallida</name>
    <dbReference type="NCBI Taxonomy" id="145854"/>
    <lineage>
        <taxon>Bacteria</taxon>
        <taxon>Bacillati</taxon>
        <taxon>Actinomycetota</taxon>
        <taxon>Actinomycetes</taxon>
        <taxon>Micromonosporales</taxon>
        <taxon>Micromonosporaceae</taxon>
        <taxon>Micromonospora</taxon>
    </lineage>
</organism>
<dbReference type="GO" id="GO:0003677">
    <property type="term" value="F:DNA binding"/>
    <property type="evidence" value="ECO:0007669"/>
    <property type="project" value="InterPro"/>
</dbReference>
<reference evidence="5" key="2">
    <citation type="submission" date="2016-06" db="EMBL/GenBank/DDBJ databases">
        <authorList>
            <person name="Varghese N."/>
            <person name="Submissions Spin"/>
        </authorList>
    </citation>
    <scope>NUCLEOTIDE SEQUENCE [LARGE SCALE GENOMIC DNA]</scope>
    <source>
        <strain evidence="5">DSM 43817</strain>
    </source>
</reference>
<sequence>METTEQYLTVDEVAKSLRVSRWSIGRYIKAGALTAIKADGPNGSIRIPLSSLTAYLEAHTVKAEERTG</sequence>
<dbReference type="Pfam" id="PF12728">
    <property type="entry name" value="HTH_17"/>
    <property type="match status" value="1"/>
</dbReference>
<evidence type="ECO:0000259" key="1">
    <source>
        <dbReference type="Pfam" id="PF12728"/>
    </source>
</evidence>
<evidence type="ECO:0000313" key="5">
    <source>
        <dbReference type="Proteomes" id="UP000198959"/>
    </source>
</evidence>
<dbReference type="InterPro" id="IPR010093">
    <property type="entry name" value="SinI_DNA-bd"/>
</dbReference>
<keyword evidence="5" id="KW-1185">Reference proteome</keyword>
<evidence type="ECO:0000313" key="3">
    <source>
        <dbReference type="EMBL" id="SCL16990.1"/>
    </source>
</evidence>
<reference evidence="3" key="1">
    <citation type="submission" date="2016-06" db="EMBL/GenBank/DDBJ databases">
        <authorList>
            <person name="Kjaerup R.B."/>
            <person name="Dalgaard T.S."/>
            <person name="Juul-Madsen H.R."/>
        </authorList>
    </citation>
    <scope>NUCLEOTIDE SEQUENCE [LARGE SCALE GENOMIC DNA]</scope>
    <source>
        <strain evidence="3">DSM 43817</strain>
    </source>
</reference>
<proteinExistence type="predicted"/>
<name>A0A1C6RIL9_9ACTN</name>
<dbReference type="SUPFAM" id="SSF46955">
    <property type="entry name" value="Putative DNA-binding domain"/>
    <property type="match status" value="1"/>
</dbReference>
<dbReference type="STRING" id="145854.GA0074692_0044"/>
<dbReference type="InterPro" id="IPR041657">
    <property type="entry name" value="HTH_17"/>
</dbReference>
<accession>A0A1C6RIL9</accession>
<dbReference type="NCBIfam" id="TIGR01764">
    <property type="entry name" value="excise"/>
    <property type="match status" value="1"/>
</dbReference>
<dbReference type="Proteomes" id="UP000198959">
    <property type="component" value="Unassembled WGS sequence"/>
</dbReference>
<protein>
    <submittedName>
        <fullName evidence="3">DNA binding domain-containing protein, excisionase family</fullName>
    </submittedName>
</protein>
<dbReference type="EMBL" id="FMHW01000004">
    <property type="protein sequence ID" value="SCL43351.1"/>
    <property type="molecule type" value="Genomic_DNA"/>
</dbReference>
<dbReference type="AlphaFoldDB" id="A0A1C6RIL9"/>
<dbReference type="EMBL" id="FMHW01000002">
    <property type="protein sequence ID" value="SCL16990.1"/>
    <property type="molecule type" value="Genomic_DNA"/>
</dbReference>
<gene>
    <name evidence="2" type="ORF">GA0074692_0044</name>
    <name evidence="3" type="ORF">GA0074692_0062</name>
    <name evidence="4" type="ORF">GA0074692_6836</name>
</gene>
<feature type="domain" description="Helix-turn-helix" evidence="1">
    <location>
        <begin position="7"/>
        <end position="59"/>
    </location>
</feature>
<dbReference type="InterPro" id="IPR009061">
    <property type="entry name" value="DNA-bd_dom_put_sf"/>
</dbReference>
<evidence type="ECO:0000313" key="4">
    <source>
        <dbReference type="EMBL" id="SCL43351.1"/>
    </source>
</evidence>
<evidence type="ECO:0000313" key="2">
    <source>
        <dbReference type="EMBL" id="SCL16504.1"/>
    </source>
</evidence>